<dbReference type="PANTHER" id="PTHR43357:SF4">
    <property type="entry name" value="INNER MEMBRANE ABC TRANSPORTER PERMEASE PROTEIN YDCV"/>
    <property type="match status" value="1"/>
</dbReference>
<comment type="caution">
    <text evidence="10">The sequence shown here is derived from an EMBL/GenBank/DDBJ whole genome shotgun (WGS) entry which is preliminary data.</text>
</comment>
<dbReference type="AlphaFoldDB" id="A0A3E2NII9"/>
<keyword evidence="3" id="KW-1003">Cell membrane</keyword>
<dbReference type="GO" id="GO:0005886">
    <property type="term" value="C:plasma membrane"/>
    <property type="evidence" value="ECO:0007669"/>
    <property type="project" value="UniProtKB-SubCell"/>
</dbReference>
<dbReference type="InterPro" id="IPR035906">
    <property type="entry name" value="MetI-like_sf"/>
</dbReference>
<evidence type="ECO:0000313" key="11">
    <source>
        <dbReference type="Proteomes" id="UP000260680"/>
    </source>
</evidence>
<comment type="subcellular location">
    <subcellularLocation>
        <location evidence="1">Cell inner membrane</location>
        <topology evidence="1">Multi-pass membrane protein</topology>
    </subcellularLocation>
    <subcellularLocation>
        <location evidence="8">Cell membrane</location>
        <topology evidence="8">Multi-pass membrane protein</topology>
    </subcellularLocation>
</comment>
<keyword evidence="5 8" id="KW-0812">Transmembrane</keyword>
<keyword evidence="7 8" id="KW-0472">Membrane</keyword>
<feature type="transmembrane region" description="Helical" evidence="8">
    <location>
        <begin position="126"/>
        <end position="145"/>
    </location>
</feature>
<comment type="similarity">
    <text evidence="8">Belongs to the binding-protein-dependent transport system permease family.</text>
</comment>
<protein>
    <submittedName>
        <fullName evidence="10">ABC transporter permease</fullName>
    </submittedName>
</protein>
<evidence type="ECO:0000256" key="2">
    <source>
        <dbReference type="ARBA" id="ARBA00022448"/>
    </source>
</evidence>
<keyword evidence="4" id="KW-0997">Cell inner membrane</keyword>
<evidence type="ECO:0000256" key="3">
    <source>
        <dbReference type="ARBA" id="ARBA00022475"/>
    </source>
</evidence>
<dbReference type="CDD" id="cd06261">
    <property type="entry name" value="TM_PBP2"/>
    <property type="match status" value="1"/>
</dbReference>
<sequence length="260" mass="28148">MRKNKMLTVFAVLVFGFLILPLIIITVTAFGKGSAITFPIDSFSVKWFVKVFTIKSFRISFLTSLEIAMLATVIALLVGIPAAYALARSGLKGKGLIKSVFLSPTIVPGIVIGFVLYQFLVLALRVPVFMGLLAGHFMVTLPYVIRVVGSSLEQFDFSTEEAAWSLGCGKIRAFFRVVLPNITSGISAAFMLAFINSFNNIPVSMFLSGPGVSTFPATLMNYIEYNYDPTVSAVSVLLMAVTVLMMVIVDKTLGIAALSK</sequence>
<feature type="transmembrane region" description="Helical" evidence="8">
    <location>
        <begin position="173"/>
        <end position="195"/>
    </location>
</feature>
<dbReference type="RefSeq" id="WP_117415190.1">
    <property type="nucleotide sequence ID" value="NZ_QOHO01000004.1"/>
</dbReference>
<evidence type="ECO:0000313" key="10">
    <source>
        <dbReference type="EMBL" id="RFZ80809.1"/>
    </source>
</evidence>
<gene>
    <name evidence="10" type="ORF">DS742_01055</name>
</gene>
<evidence type="ECO:0000256" key="1">
    <source>
        <dbReference type="ARBA" id="ARBA00004429"/>
    </source>
</evidence>
<evidence type="ECO:0000256" key="5">
    <source>
        <dbReference type="ARBA" id="ARBA00022692"/>
    </source>
</evidence>
<dbReference type="Gene3D" id="1.10.3720.10">
    <property type="entry name" value="MetI-like"/>
    <property type="match status" value="1"/>
</dbReference>
<feature type="transmembrane region" description="Helical" evidence="8">
    <location>
        <begin position="99"/>
        <end position="120"/>
    </location>
</feature>
<dbReference type="GO" id="GO:0055085">
    <property type="term" value="P:transmembrane transport"/>
    <property type="evidence" value="ECO:0007669"/>
    <property type="project" value="InterPro"/>
</dbReference>
<proteinExistence type="inferred from homology"/>
<keyword evidence="2 8" id="KW-0813">Transport</keyword>
<evidence type="ECO:0000256" key="8">
    <source>
        <dbReference type="RuleBase" id="RU363032"/>
    </source>
</evidence>
<dbReference type="SUPFAM" id="SSF161098">
    <property type="entry name" value="MetI-like"/>
    <property type="match status" value="1"/>
</dbReference>
<evidence type="ECO:0000259" key="9">
    <source>
        <dbReference type="PROSITE" id="PS50928"/>
    </source>
</evidence>
<dbReference type="PANTHER" id="PTHR43357">
    <property type="entry name" value="INNER MEMBRANE ABC TRANSPORTER PERMEASE PROTEIN YDCV"/>
    <property type="match status" value="1"/>
</dbReference>
<feature type="domain" description="ABC transmembrane type-1" evidence="9">
    <location>
        <begin position="61"/>
        <end position="249"/>
    </location>
</feature>
<feature type="transmembrane region" description="Helical" evidence="8">
    <location>
        <begin position="230"/>
        <end position="249"/>
    </location>
</feature>
<dbReference type="Proteomes" id="UP000260680">
    <property type="component" value="Unassembled WGS sequence"/>
</dbReference>
<organism evidence="10 11">
    <name type="scientific">Lacrimispora amygdalina</name>
    <dbReference type="NCBI Taxonomy" id="253257"/>
    <lineage>
        <taxon>Bacteria</taxon>
        <taxon>Bacillati</taxon>
        <taxon>Bacillota</taxon>
        <taxon>Clostridia</taxon>
        <taxon>Lachnospirales</taxon>
        <taxon>Lachnospiraceae</taxon>
        <taxon>Lacrimispora</taxon>
    </lineage>
</organism>
<evidence type="ECO:0000256" key="4">
    <source>
        <dbReference type="ARBA" id="ARBA00022519"/>
    </source>
</evidence>
<feature type="transmembrane region" description="Helical" evidence="8">
    <location>
        <begin position="59"/>
        <end position="87"/>
    </location>
</feature>
<dbReference type="InterPro" id="IPR000515">
    <property type="entry name" value="MetI-like"/>
</dbReference>
<dbReference type="Pfam" id="PF00528">
    <property type="entry name" value="BPD_transp_1"/>
    <property type="match status" value="1"/>
</dbReference>
<accession>A0A3E2NII9</accession>
<evidence type="ECO:0000256" key="6">
    <source>
        <dbReference type="ARBA" id="ARBA00022989"/>
    </source>
</evidence>
<reference evidence="10 11" key="1">
    <citation type="submission" date="2018-07" db="EMBL/GenBank/DDBJ databases">
        <title>New species, Clostridium PI-S10-A1B.</title>
        <authorList>
            <person name="Krishna G."/>
            <person name="Summeta K."/>
            <person name="Shikha S."/>
            <person name="Prabhu P.B."/>
            <person name="Suresh K."/>
        </authorList>
    </citation>
    <scope>NUCLEOTIDE SEQUENCE [LARGE SCALE GENOMIC DNA]</scope>
    <source>
        <strain evidence="10 11">PI-S10-A1B</strain>
    </source>
</reference>
<dbReference type="OrthoDB" id="9782004at2"/>
<dbReference type="EMBL" id="QOHO01000004">
    <property type="protein sequence ID" value="RFZ80809.1"/>
    <property type="molecule type" value="Genomic_DNA"/>
</dbReference>
<evidence type="ECO:0000256" key="7">
    <source>
        <dbReference type="ARBA" id="ARBA00023136"/>
    </source>
</evidence>
<name>A0A3E2NII9_9FIRM</name>
<keyword evidence="6 8" id="KW-1133">Transmembrane helix</keyword>
<dbReference type="PROSITE" id="PS50928">
    <property type="entry name" value="ABC_TM1"/>
    <property type="match status" value="1"/>
</dbReference>